<name>A0ABU1QWK8_9BACT</name>
<dbReference type="Proteomes" id="UP001264980">
    <property type="component" value="Unassembled WGS sequence"/>
</dbReference>
<evidence type="ECO:0000313" key="1">
    <source>
        <dbReference type="EMBL" id="MDR6805544.1"/>
    </source>
</evidence>
<evidence type="ECO:0008006" key="3">
    <source>
        <dbReference type="Google" id="ProtNLM"/>
    </source>
</evidence>
<evidence type="ECO:0000313" key="2">
    <source>
        <dbReference type="Proteomes" id="UP001264980"/>
    </source>
</evidence>
<organism evidence="1 2">
    <name type="scientific">Dyadobacter fermentans</name>
    <dbReference type="NCBI Taxonomy" id="94254"/>
    <lineage>
        <taxon>Bacteria</taxon>
        <taxon>Pseudomonadati</taxon>
        <taxon>Bacteroidota</taxon>
        <taxon>Cytophagia</taxon>
        <taxon>Cytophagales</taxon>
        <taxon>Spirosomataceae</taxon>
        <taxon>Dyadobacter</taxon>
    </lineage>
</organism>
<gene>
    <name evidence="1" type="ORF">J2W84_002590</name>
</gene>
<dbReference type="EMBL" id="JAVDTI010000002">
    <property type="protein sequence ID" value="MDR6805544.1"/>
    <property type="molecule type" value="Genomic_DNA"/>
</dbReference>
<proteinExistence type="predicted"/>
<protein>
    <recommendedName>
        <fullName evidence="3">KilA-N domain-containing protein</fullName>
    </recommendedName>
</protein>
<reference evidence="1 2" key="1">
    <citation type="submission" date="2023-07" db="EMBL/GenBank/DDBJ databases">
        <title>Sorghum-associated microbial communities from plants grown in Nebraska, USA.</title>
        <authorList>
            <person name="Schachtman D."/>
        </authorList>
    </citation>
    <scope>NUCLEOTIDE SEQUENCE [LARGE SCALE GENOMIC DNA]</scope>
    <source>
        <strain evidence="1 2">BE57</strain>
    </source>
</reference>
<comment type="caution">
    <text evidence="1">The sequence shown here is derived from an EMBL/GenBank/DDBJ whole genome shotgun (WGS) entry which is preliminary data.</text>
</comment>
<dbReference type="RefSeq" id="WP_309983483.1">
    <property type="nucleotide sequence ID" value="NZ_JAVDTI010000002.1"/>
</dbReference>
<sequence>MKTNVTLVSQSRELFGITIRQETQTGHLNLSDLQRAYDLARKIHGWSDRSIDKVLESKQNHERIYYILEKNVFNKVLDSEVVIKPGIRGFIEHVERQGITKVLKSYGAYSTKGARHTKSTWCNPYIWVLIAMEMNPMLYGNVITWLTDGLILNRIEAGNMFKDLAKGVAKFPDTDYANLARALNHIVFGRHESGIRNTGTEQQLRELERLETNLAFSIDSGFIKSFSQLMDHLRQLWSKKYPLIAS</sequence>
<accession>A0ABU1QWK8</accession>
<keyword evidence="2" id="KW-1185">Reference proteome</keyword>